<comment type="caution">
    <text evidence="3">The sequence shown here is derived from an EMBL/GenBank/DDBJ whole genome shotgun (WGS) entry which is preliminary data.</text>
</comment>
<organism evidence="3 4">
    <name type="scientific">Saccharothrix tamanrassetensis</name>
    <dbReference type="NCBI Taxonomy" id="1051531"/>
    <lineage>
        <taxon>Bacteria</taxon>
        <taxon>Bacillati</taxon>
        <taxon>Actinomycetota</taxon>
        <taxon>Actinomycetes</taxon>
        <taxon>Pseudonocardiales</taxon>
        <taxon>Pseudonocardiaceae</taxon>
        <taxon>Saccharothrix</taxon>
    </lineage>
</organism>
<evidence type="ECO:0000256" key="2">
    <source>
        <dbReference type="SAM" id="Phobius"/>
    </source>
</evidence>
<reference evidence="3 4" key="1">
    <citation type="submission" date="2020-08" db="EMBL/GenBank/DDBJ databases">
        <title>Genomic Encyclopedia of Type Strains, Phase III (KMG-III): the genomes of soil and plant-associated and newly described type strains.</title>
        <authorList>
            <person name="Whitman W."/>
        </authorList>
    </citation>
    <scope>NUCLEOTIDE SEQUENCE [LARGE SCALE GENOMIC DNA]</scope>
    <source>
        <strain evidence="3 4">CECT 8640</strain>
    </source>
</reference>
<sequence length="175" mass="18159">MTQPPFDPFDHPMRPVNLPQSGPQQPIGYPGHMRGVDQRTTALVRPGVVLAAFACWLLAALSWPVGTVVRVLAEDGSFAGFGPGMTLFATGCLAVGGVWGAVAFLGGSYYARIALCGGYLVIGFLAVAAAIAASRDGDTEPASWAVIVLRLALPAAAVVLSFLPGTRSFFARNLG</sequence>
<proteinExistence type="predicted"/>
<keyword evidence="2" id="KW-0472">Membrane</keyword>
<feature type="region of interest" description="Disordered" evidence="1">
    <location>
        <begin position="1"/>
        <end position="21"/>
    </location>
</feature>
<keyword evidence="4" id="KW-1185">Reference proteome</keyword>
<gene>
    <name evidence="3" type="ORF">FHS29_001300</name>
</gene>
<feature type="transmembrane region" description="Helical" evidence="2">
    <location>
        <begin position="42"/>
        <end position="65"/>
    </location>
</feature>
<feature type="transmembrane region" description="Helical" evidence="2">
    <location>
        <begin position="113"/>
        <end position="132"/>
    </location>
</feature>
<protein>
    <submittedName>
        <fullName evidence="3">Uncharacterized protein</fullName>
    </submittedName>
</protein>
<keyword evidence="2" id="KW-1133">Transmembrane helix</keyword>
<keyword evidence="2" id="KW-0812">Transmembrane</keyword>
<evidence type="ECO:0000313" key="3">
    <source>
        <dbReference type="EMBL" id="MBB5954730.1"/>
    </source>
</evidence>
<name>A0A841CCM1_9PSEU</name>
<dbReference type="EMBL" id="JACHJN010000002">
    <property type="protein sequence ID" value="MBB5954730.1"/>
    <property type="molecule type" value="Genomic_DNA"/>
</dbReference>
<dbReference type="AlphaFoldDB" id="A0A841CCM1"/>
<accession>A0A841CCM1</accession>
<feature type="transmembrane region" description="Helical" evidence="2">
    <location>
        <begin position="144"/>
        <end position="163"/>
    </location>
</feature>
<feature type="transmembrane region" description="Helical" evidence="2">
    <location>
        <begin position="85"/>
        <end position="106"/>
    </location>
</feature>
<evidence type="ECO:0000256" key="1">
    <source>
        <dbReference type="SAM" id="MobiDB-lite"/>
    </source>
</evidence>
<dbReference type="Proteomes" id="UP000547510">
    <property type="component" value="Unassembled WGS sequence"/>
</dbReference>
<evidence type="ECO:0000313" key="4">
    <source>
        <dbReference type="Proteomes" id="UP000547510"/>
    </source>
</evidence>
<dbReference type="RefSeq" id="WP_184689200.1">
    <property type="nucleotide sequence ID" value="NZ_JACHJN010000002.1"/>
</dbReference>